<dbReference type="InterPro" id="IPR015882">
    <property type="entry name" value="HEX_bac_N"/>
</dbReference>
<comment type="catalytic activity">
    <reaction evidence="1">
        <text>Hydrolysis of terminal non-reducing N-acetyl-D-hexosamine residues in N-acetyl-beta-D-hexosaminides.</text>
        <dbReference type="EC" id="3.2.1.52"/>
    </reaction>
</comment>
<evidence type="ECO:0000313" key="10">
    <source>
        <dbReference type="Proteomes" id="UP001549749"/>
    </source>
</evidence>
<gene>
    <name evidence="9" type="ORF">ABR189_09605</name>
</gene>
<dbReference type="EMBL" id="JBEXAC010000001">
    <property type="protein sequence ID" value="MET6997624.1"/>
    <property type="molecule type" value="Genomic_DNA"/>
</dbReference>
<dbReference type="Pfam" id="PF02838">
    <property type="entry name" value="Glyco_hydro_20b"/>
    <property type="match status" value="1"/>
</dbReference>
<dbReference type="PANTHER" id="PTHR22600">
    <property type="entry name" value="BETA-HEXOSAMINIDASE"/>
    <property type="match status" value="1"/>
</dbReference>
<evidence type="ECO:0000256" key="2">
    <source>
        <dbReference type="ARBA" id="ARBA00006285"/>
    </source>
</evidence>
<comment type="similarity">
    <text evidence="2">Belongs to the glycosyl hydrolase 20 family.</text>
</comment>
<dbReference type="PRINTS" id="PR00738">
    <property type="entry name" value="GLHYDRLASE20"/>
</dbReference>
<evidence type="ECO:0000256" key="5">
    <source>
        <dbReference type="ARBA" id="ARBA00023295"/>
    </source>
</evidence>
<dbReference type="InterPro" id="IPR059177">
    <property type="entry name" value="GH29D-like_dom"/>
</dbReference>
<evidence type="ECO:0000256" key="3">
    <source>
        <dbReference type="ARBA" id="ARBA00012663"/>
    </source>
</evidence>
<proteinExistence type="inferred from homology"/>
<feature type="domain" description="GH29D-like beta-sandwich" evidence="8">
    <location>
        <begin position="557"/>
        <end position="608"/>
    </location>
</feature>
<dbReference type="Pfam" id="PF13290">
    <property type="entry name" value="CHB_HEX_C_1"/>
    <property type="match status" value="1"/>
</dbReference>
<sequence>MKRFIFSFTTLITICILTTTQSVGQKQALHLLPEPVSATMQEGSFLLKPDTRILVSGAQASGVASLLAQMLNSPTGYHLTVKQSTEEQATHAIVLRINPVPDTTLGDEGYTLQVLPRQVMIAANKPPGLFYGIQTLMQLLPPAIRNHTVIKDTPWEMPCVNITDYPRFGWRGLMLDVSRHFFSKAFIKQYIDEMSKYKLNVFHWHLTDDQGWRIEIKGLPELTKVGAWRVPRTGEWRSYGPPEPGEKATDGGYYTQDDIREVVAYAQQRFVTIVPEIDVPAHSLALIASYPGLSCTKQQYGVNPGSKPQGEANVLCVANDSTWLILDKIFTQVAGLFPGAFIHTGGDEANKKYWMNDQEDQALMKREGLTTPEQLQSYFEKRLAKLIHSKGKKMIGWDEIMEGGLAPGTVVMCWRGINKGIQAARMGHQVIMTPIWDTYLSRRQGDPFIEPVAPGNLRLYTCYQFDPVPDSVTAENIIGGQGSLWTEFVANGRHAEYMTWPRALALAEVCWSPKPKRNWPDFIRRVEQQFKYMDAAQVRYARSMYDPIIDVAKGNDDALKVTLASEIPGVDVYYTFDGANPDNFYPRYTGTPLDIPKGASEIRVITYRGQQPVGQQINCPLSLLQQKLEKKIKQEMQQKSKRQ</sequence>
<keyword evidence="10" id="KW-1185">Reference proteome</keyword>
<dbReference type="SUPFAM" id="SSF55545">
    <property type="entry name" value="beta-N-acetylhexosaminidase-like domain"/>
    <property type="match status" value="1"/>
</dbReference>
<name>A0ABV2T646_9BACT</name>
<accession>A0ABV2T646</accession>
<dbReference type="InterPro" id="IPR015883">
    <property type="entry name" value="Glyco_hydro_20_cat"/>
</dbReference>
<evidence type="ECO:0000313" key="9">
    <source>
        <dbReference type="EMBL" id="MET6997624.1"/>
    </source>
</evidence>
<dbReference type="RefSeq" id="WP_354660259.1">
    <property type="nucleotide sequence ID" value="NZ_JBEXAC010000001.1"/>
</dbReference>
<dbReference type="InterPro" id="IPR017853">
    <property type="entry name" value="GH"/>
</dbReference>
<keyword evidence="5" id="KW-0326">Glycosidase</keyword>
<evidence type="ECO:0000256" key="4">
    <source>
        <dbReference type="ARBA" id="ARBA00022801"/>
    </source>
</evidence>
<dbReference type="InterPro" id="IPR025705">
    <property type="entry name" value="Beta_hexosaminidase_sua/sub"/>
</dbReference>
<dbReference type="InterPro" id="IPR029018">
    <property type="entry name" value="Hex-like_dom2"/>
</dbReference>
<comment type="caution">
    <text evidence="9">The sequence shown here is derived from an EMBL/GenBank/DDBJ whole genome shotgun (WGS) entry which is preliminary data.</text>
</comment>
<keyword evidence="4" id="KW-0378">Hydrolase</keyword>
<dbReference type="CDD" id="cd06563">
    <property type="entry name" value="GH20_chitobiase-like"/>
    <property type="match status" value="1"/>
</dbReference>
<dbReference type="SUPFAM" id="SSF51445">
    <property type="entry name" value="(Trans)glycosidases"/>
    <property type="match status" value="1"/>
</dbReference>
<feature type="domain" description="Beta-hexosaminidase bacterial type N-terminal" evidence="7">
    <location>
        <begin position="30"/>
        <end position="165"/>
    </location>
</feature>
<evidence type="ECO:0000259" key="8">
    <source>
        <dbReference type="Pfam" id="PF13290"/>
    </source>
</evidence>
<dbReference type="Proteomes" id="UP001549749">
    <property type="component" value="Unassembled WGS sequence"/>
</dbReference>
<protein>
    <recommendedName>
        <fullName evidence="3">beta-N-acetylhexosaminidase</fullName>
        <ecNumber evidence="3">3.2.1.52</ecNumber>
    </recommendedName>
</protein>
<evidence type="ECO:0000259" key="6">
    <source>
        <dbReference type="Pfam" id="PF00728"/>
    </source>
</evidence>
<evidence type="ECO:0000259" key="7">
    <source>
        <dbReference type="Pfam" id="PF02838"/>
    </source>
</evidence>
<dbReference type="Pfam" id="PF00728">
    <property type="entry name" value="Glyco_hydro_20"/>
    <property type="match status" value="1"/>
</dbReference>
<evidence type="ECO:0000256" key="1">
    <source>
        <dbReference type="ARBA" id="ARBA00001231"/>
    </source>
</evidence>
<dbReference type="Gene3D" id="3.30.379.10">
    <property type="entry name" value="Chitobiase/beta-hexosaminidase domain 2-like"/>
    <property type="match status" value="1"/>
</dbReference>
<organism evidence="9 10">
    <name type="scientific">Chitinophaga defluvii</name>
    <dbReference type="NCBI Taxonomy" id="3163343"/>
    <lineage>
        <taxon>Bacteria</taxon>
        <taxon>Pseudomonadati</taxon>
        <taxon>Bacteroidota</taxon>
        <taxon>Chitinophagia</taxon>
        <taxon>Chitinophagales</taxon>
        <taxon>Chitinophagaceae</taxon>
        <taxon>Chitinophaga</taxon>
    </lineage>
</organism>
<reference evidence="9 10" key="1">
    <citation type="submission" date="2024-06" db="EMBL/GenBank/DDBJ databases">
        <title>Chitinophaga defluvii sp. nov., isolated from municipal sewage.</title>
        <authorList>
            <person name="Zhang L."/>
        </authorList>
    </citation>
    <scope>NUCLEOTIDE SEQUENCE [LARGE SCALE GENOMIC DNA]</scope>
    <source>
        <strain evidence="9 10">H8</strain>
    </source>
</reference>
<dbReference type="EC" id="3.2.1.52" evidence="3"/>
<feature type="domain" description="Glycoside hydrolase family 20 catalytic" evidence="6">
    <location>
        <begin position="168"/>
        <end position="513"/>
    </location>
</feature>
<dbReference type="PANTHER" id="PTHR22600:SF57">
    <property type="entry name" value="BETA-N-ACETYLHEXOSAMINIDASE"/>
    <property type="match status" value="1"/>
</dbReference>
<dbReference type="Gene3D" id="3.20.20.80">
    <property type="entry name" value="Glycosidases"/>
    <property type="match status" value="1"/>
</dbReference>